<dbReference type="Proteomes" id="UP000215127">
    <property type="component" value="Chromosome 5"/>
</dbReference>
<gene>
    <name evidence="2" type="ORF">ZT3D7_G6455</name>
</gene>
<feature type="binding site" evidence="1">
    <location>
        <position position="131"/>
    </location>
    <ligand>
        <name>substrate</name>
    </ligand>
</feature>
<accession>A0A1X7RV41</accession>
<feature type="binding site" evidence="1">
    <location>
        <begin position="109"/>
        <end position="112"/>
    </location>
    <ligand>
        <name>substrate</name>
    </ligand>
</feature>
<organism evidence="2 3">
    <name type="scientific">Zymoseptoria tritici (strain ST99CH_3D7)</name>
    <dbReference type="NCBI Taxonomy" id="1276538"/>
    <lineage>
        <taxon>Eukaryota</taxon>
        <taxon>Fungi</taxon>
        <taxon>Dikarya</taxon>
        <taxon>Ascomycota</taxon>
        <taxon>Pezizomycotina</taxon>
        <taxon>Dothideomycetes</taxon>
        <taxon>Dothideomycetidae</taxon>
        <taxon>Mycosphaerellales</taxon>
        <taxon>Mycosphaerellaceae</taxon>
        <taxon>Zymoseptoria</taxon>
    </lineage>
</organism>
<dbReference type="EMBL" id="LT853696">
    <property type="protein sequence ID" value="SMQ51302.1"/>
    <property type="molecule type" value="Genomic_DNA"/>
</dbReference>
<dbReference type="SUPFAM" id="SSF89562">
    <property type="entry name" value="RraA-like"/>
    <property type="match status" value="1"/>
</dbReference>
<sequence length="182" mass="19893">MADITSFCEDIKSKYSPCDVSDCLLTLKVHGAGYLADIGPIPSHLHGKNRIVAPVSTIIFVAKDHQPGKDSSIPKASNLPKDKHWTDVAPPGSVILMQQPAHQIVAVLGDIVATRYKQRGILAAVVDGRVRDNASCGDLCAEGKVFKSGRNACRRWGRVCKRDRGLRMFRSAWEGWKSILGM</sequence>
<keyword evidence="3" id="KW-1185">Reference proteome</keyword>
<reference evidence="2 3" key="1">
    <citation type="submission" date="2016-06" db="EMBL/GenBank/DDBJ databases">
        <authorList>
            <person name="Kjaerup R.B."/>
            <person name="Dalgaard T.S."/>
            <person name="Juul-Madsen H.R."/>
        </authorList>
    </citation>
    <scope>NUCLEOTIDE SEQUENCE [LARGE SCALE GENOMIC DNA]</scope>
</reference>
<protein>
    <submittedName>
        <fullName evidence="2">Uncharacterized protein</fullName>
    </submittedName>
</protein>
<dbReference type="GO" id="GO:0046872">
    <property type="term" value="F:metal ion binding"/>
    <property type="evidence" value="ECO:0007669"/>
    <property type="project" value="UniProtKB-KW"/>
</dbReference>
<dbReference type="InterPro" id="IPR036704">
    <property type="entry name" value="RraA/RraA-like_sf"/>
</dbReference>
<dbReference type="AlphaFoldDB" id="A0A1X7RV41"/>
<proteinExistence type="predicted"/>
<feature type="binding site" evidence="1">
    <location>
        <position position="132"/>
    </location>
    <ligand>
        <name>Mg(2+)</name>
        <dbReference type="ChEBI" id="CHEBI:18420"/>
    </ligand>
</feature>
<keyword evidence="1" id="KW-0479">Metal-binding</keyword>
<evidence type="ECO:0000256" key="1">
    <source>
        <dbReference type="PIRSR" id="PIRSR605493-1"/>
    </source>
</evidence>
<evidence type="ECO:0000313" key="2">
    <source>
        <dbReference type="EMBL" id="SMQ51302.1"/>
    </source>
</evidence>
<dbReference type="InterPro" id="IPR005493">
    <property type="entry name" value="RraA/RraA-like"/>
</dbReference>
<comment type="cofactor">
    <cofactor evidence="1">
        <name>Mg(2+)</name>
        <dbReference type="ChEBI" id="CHEBI:18420"/>
    </cofactor>
</comment>
<evidence type="ECO:0000313" key="3">
    <source>
        <dbReference type="Proteomes" id="UP000215127"/>
    </source>
</evidence>
<dbReference type="Pfam" id="PF03737">
    <property type="entry name" value="RraA-like"/>
    <property type="match status" value="1"/>
</dbReference>
<dbReference type="Gene3D" id="3.50.30.40">
    <property type="entry name" value="Ribonuclease E inhibitor RraA/RraA-like"/>
    <property type="match status" value="1"/>
</dbReference>
<keyword evidence="1" id="KW-0460">Magnesium</keyword>
<name>A0A1X7RV41_ZYMT9</name>
<dbReference type="STRING" id="1276538.A0A1X7RV41"/>